<gene>
    <name evidence="1" type="ORF">EWV92_06035</name>
</gene>
<dbReference type="SUPFAM" id="SSF52833">
    <property type="entry name" value="Thioredoxin-like"/>
    <property type="match status" value="1"/>
</dbReference>
<reference evidence="1 2" key="1">
    <citation type="submission" date="2019-01" db="EMBL/GenBank/DDBJ databases">
        <title>Coherence of Microcystis species and biogeography revealed through population genomics.</title>
        <authorList>
            <person name="Perez-Carrascal O.M."/>
            <person name="Terrat Y."/>
            <person name="Giani A."/>
            <person name="Fortin N."/>
            <person name="Tromas N."/>
            <person name="Shapiro B.J."/>
        </authorList>
    </citation>
    <scope>NUCLEOTIDE SEQUENCE [LARGE SCALE GENOMIC DNA]</scope>
    <source>
        <strain evidence="1">Ma_MB_S_20031200_S102</strain>
    </source>
</reference>
<dbReference type="AlphaFoldDB" id="A0A552EZH3"/>
<dbReference type="InterPro" id="IPR036249">
    <property type="entry name" value="Thioredoxin-like_sf"/>
</dbReference>
<organism evidence="1 2">
    <name type="scientific">Microcystis aeruginosa Ma_MB_S_20031200_S102</name>
    <dbReference type="NCBI Taxonomy" id="2486254"/>
    <lineage>
        <taxon>Bacteria</taxon>
        <taxon>Bacillati</taxon>
        <taxon>Cyanobacteriota</taxon>
        <taxon>Cyanophyceae</taxon>
        <taxon>Oscillatoriophycideae</taxon>
        <taxon>Chroococcales</taxon>
        <taxon>Microcystaceae</taxon>
        <taxon>Microcystis</taxon>
    </lineage>
</organism>
<dbReference type="Gene3D" id="3.40.30.10">
    <property type="entry name" value="Glutaredoxin"/>
    <property type="match status" value="1"/>
</dbReference>
<comment type="caution">
    <text evidence="1">The sequence shown here is derived from an EMBL/GenBank/DDBJ whole genome shotgun (WGS) entry which is preliminary data.</text>
</comment>
<protein>
    <submittedName>
        <fullName evidence="1">Uncharacterized protein</fullName>
    </submittedName>
</protein>
<accession>A0A552EZH3</accession>
<sequence length="227" mass="25571">MKSSFFKLNFGILSFFVTLLANGELKDLGNFSALTATDRPKFVLFSQTVLAQNISSNVVLVYGNPRCGWTNKLIQELKAKKIPYQFKNLDIQSIRDEWNRILEKNGVPDGSPVKLPVVLVNNKVFMRPSIEQVIAQRKTAESSTAKIPNGWYIGESNTDAMIEIKNNQYCGLDLETSKERCDPISDIKYIKPGVVQLGTGDYFCSQTLFRINPSRYGKCTANGWIEK</sequence>
<dbReference type="EMBL" id="SFBI01000058">
    <property type="protein sequence ID" value="TRU39859.1"/>
    <property type="molecule type" value="Genomic_DNA"/>
</dbReference>
<name>A0A552EZH3_MICAE</name>
<dbReference type="PROSITE" id="PS51354">
    <property type="entry name" value="GLUTAREDOXIN_2"/>
    <property type="match status" value="1"/>
</dbReference>
<dbReference type="Proteomes" id="UP000317708">
    <property type="component" value="Unassembled WGS sequence"/>
</dbReference>
<proteinExistence type="predicted"/>
<evidence type="ECO:0000313" key="1">
    <source>
        <dbReference type="EMBL" id="TRU39859.1"/>
    </source>
</evidence>
<evidence type="ECO:0000313" key="2">
    <source>
        <dbReference type="Proteomes" id="UP000317708"/>
    </source>
</evidence>